<dbReference type="AlphaFoldDB" id="A0A6L2KAP8"/>
<name>A0A6L2KAP8_TANCI</name>
<dbReference type="PROSITE" id="PS00046">
    <property type="entry name" value="HISTONE_H2A"/>
    <property type="match status" value="1"/>
</dbReference>
<proteinExistence type="predicted"/>
<gene>
    <name evidence="1" type="ORF">Tci_018007</name>
</gene>
<organism evidence="1">
    <name type="scientific">Tanacetum cinerariifolium</name>
    <name type="common">Dalmatian daisy</name>
    <name type="synonym">Chrysanthemum cinerariifolium</name>
    <dbReference type="NCBI Taxonomy" id="118510"/>
    <lineage>
        <taxon>Eukaryota</taxon>
        <taxon>Viridiplantae</taxon>
        <taxon>Streptophyta</taxon>
        <taxon>Embryophyta</taxon>
        <taxon>Tracheophyta</taxon>
        <taxon>Spermatophyta</taxon>
        <taxon>Magnoliopsida</taxon>
        <taxon>eudicotyledons</taxon>
        <taxon>Gunneridae</taxon>
        <taxon>Pentapetalae</taxon>
        <taxon>asterids</taxon>
        <taxon>campanulids</taxon>
        <taxon>Asterales</taxon>
        <taxon>Asteraceae</taxon>
        <taxon>Asteroideae</taxon>
        <taxon>Anthemideae</taxon>
        <taxon>Anthemidinae</taxon>
        <taxon>Tanacetum</taxon>
    </lineage>
</organism>
<dbReference type="EMBL" id="BKCJ010002068">
    <property type="protein sequence ID" value="GEU46029.1"/>
    <property type="molecule type" value="Genomic_DNA"/>
</dbReference>
<dbReference type="InterPro" id="IPR032458">
    <property type="entry name" value="Histone_H2A_CS"/>
</dbReference>
<sequence length="388" mass="43711">MKLELKVIKLKPKETSLIGCLTREESFIDSSSAPALGVVKLTGPTIPELFGCLLFDRVYELKRCCLEAFAKKEADLDELTRSHKFDATSTINLPPISSEPKPASLQVQPNGALGQQAHQMYSTPEQQMLHQQGNNLPLSYQSAHIDQAQGCHHTEASYFLADVTFVVLGLNTFDVLVDQEHHLVVLVKTQQWLEHSYSSFRPADQTIILEIDSWSVKTFGENYYTNALRRKDVYYRFLGYSQGMLARRYCWDDLFIADALFRDVAVILHLRNIEFTNEKETASLNGHTYLGGKEFDMKAGGLKKKPVLRFVKAGLQFPVGRYAHRVGSGALVYHDAFISKAGGLKKKPVLGFVKAGLQFPVVRYAHRVSSGAWVYHDSFICIKTIIFE</sequence>
<evidence type="ECO:0000313" key="1">
    <source>
        <dbReference type="EMBL" id="GEU46029.1"/>
    </source>
</evidence>
<accession>A0A6L2KAP8</accession>
<comment type="caution">
    <text evidence="1">The sequence shown here is derived from an EMBL/GenBank/DDBJ whole genome shotgun (WGS) entry which is preliminary data.</text>
</comment>
<reference evidence="1" key="1">
    <citation type="journal article" date="2019" name="Sci. Rep.">
        <title>Draft genome of Tanacetum cinerariifolium, the natural source of mosquito coil.</title>
        <authorList>
            <person name="Yamashiro T."/>
            <person name="Shiraishi A."/>
            <person name="Satake H."/>
            <person name="Nakayama K."/>
        </authorList>
    </citation>
    <scope>NUCLEOTIDE SEQUENCE</scope>
</reference>
<protein>
    <submittedName>
        <fullName evidence="1">Histone H2A</fullName>
    </submittedName>
</protein>